<name>A0A813E4B2_POLGL</name>
<evidence type="ECO:0000256" key="1">
    <source>
        <dbReference type="SAM" id="MobiDB-lite"/>
    </source>
</evidence>
<gene>
    <name evidence="2" type="ORF">PGLA1383_LOCUS14369</name>
</gene>
<proteinExistence type="predicted"/>
<evidence type="ECO:0000313" key="2">
    <source>
        <dbReference type="EMBL" id="CAE8595884.1"/>
    </source>
</evidence>
<feature type="non-terminal residue" evidence="2">
    <location>
        <position position="1"/>
    </location>
</feature>
<dbReference type="EMBL" id="CAJNNV010008199">
    <property type="protein sequence ID" value="CAE8595884.1"/>
    <property type="molecule type" value="Genomic_DNA"/>
</dbReference>
<sequence length="118" mass="12282">MTADPKGAPTQAKDSSARRDLGNKTSMAFSRPARRVSTAPSLLARQCSPTPLGHRAAPSAGRHTFGTPGSSGRGAIAMQQGAGLINENRRHSLTVEPAVASPRTHMRRNSEPAGTAAQ</sequence>
<keyword evidence="3" id="KW-1185">Reference proteome</keyword>
<accession>A0A813E4B2</accession>
<organism evidence="2 3">
    <name type="scientific">Polarella glacialis</name>
    <name type="common">Dinoflagellate</name>
    <dbReference type="NCBI Taxonomy" id="89957"/>
    <lineage>
        <taxon>Eukaryota</taxon>
        <taxon>Sar</taxon>
        <taxon>Alveolata</taxon>
        <taxon>Dinophyceae</taxon>
        <taxon>Suessiales</taxon>
        <taxon>Suessiaceae</taxon>
        <taxon>Polarella</taxon>
    </lineage>
</organism>
<dbReference type="AlphaFoldDB" id="A0A813E4B2"/>
<comment type="caution">
    <text evidence="2">The sequence shown here is derived from an EMBL/GenBank/DDBJ whole genome shotgun (WGS) entry which is preliminary data.</text>
</comment>
<evidence type="ECO:0000313" key="3">
    <source>
        <dbReference type="Proteomes" id="UP000654075"/>
    </source>
</evidence>
<protein>
    <submittedName>
        <fullName evidence="2">Uncharacterized protein</fullName>
    </submittedName>
</protein>
<dbReference type="Proteomes" id="UP000654075">
    <property type="component" value="Unassembled WGS sequence"/>
</dbReference>
<feature type="region of interest" description="Disordered" evidence="1">
    <location>
        <begin position="1"/>
        <end position="118"/>
    </location>
</feature>
<reference evidence="2" key="1">
    <citation type="submission" date="2021-02" db="EMBL/GenBank/DDBJ databases">
        <authorList>
            <person name="Dougan E. K."/>
            <person name="Rhodes N."/>
            <person name="Thang M."/>
            <person name="Chan C."/>
        </authorList>
    </citation>
    <scope>NUCLEOTIDE SEQUENCE</scope>
</reference>